<dbReference type="Gramene" id="ONK74169">
    <property type="protein sequence ID" value="ONK74169"/>
    <property type="gene ID" value="A4U43_C03F3470"/>
</dbReference>
<protein>
    <submittedName>
        <fullName evidence="2">Uncharacterized protein</fullName>
    </submittedName>
</protein>
<feature type="compositionally biased region" description="Basic residues" evidence="1">
    <location>
        <begin position="73"/>
        <end position="83"/>
    </location>
</feature>
<sequence length="248" mass="27931">MVTMLDVLVRTQTNKSREGRGRGGCARTETEQEEDEEKRNMRLAPRSEGPSSRGPQALASGGALHSHPLPHNQHPRLQQHRHCARCRSTQPLDRRRWVDDTGVRSGQDLEKKMSVLVWETKSHHRRQKRTYATTASSFGGRFCLWHLEPSGEHVASPQKRKRCPPCRTIKVMLLLIKKMSEGPHIPFFQAAATPVSTGPNDDDGDDFSNAATRSTLRSTLSVPHWRLPLKCHCQCSAPSSYLRCGLLD</sequence>
<evidence type="ECO:0000313" key="3">
    <source>
        <dbReference type="Proteomes" id="UP000243459"/>
    </source>
</evidence>
<dbReference type="AlphaFoldDB" id="A0A5P1FBG5"/>
<reference evidence="3" key="1">
    <citation type="journal article" date="2017" name="Nat. Commun.">
        <title>The asparagus genome sheds light on the origin and evolution of a young Y chromosome.</title>
        <authorList>
            <person name="Harkess A."/>
            <person name="Zhou J."/>
            <person name="Xu C."/>
            <person name="Bowers J.E."/>
            <person name="Van der Hulst R."/>
            <person name="Ayyampalayam S."/>
            <person name="Mercati F."/>
            <person name="Riccardi P."/>
            <person name="McKain M.R."/>
            <person name="Kakrana A."/>
            <person name="Tang H."/>
            <person name="Ray J."/>
            <person name="Groenendijk J."/>
            <person name="Arikit S."/>
            <person name="Mathioni S.M."/>
            <person name="Nakano M."/>
            <person name="Shan H."/>
            <person name="Telgmann-Rauber A."/>
            <person name="Kanno A."/>
            <person name="Yue Z."/>
            <person name="Chen H."/>
            <person name="Li W."/>
            <person name="Chen Y."/>
            <person name="Xu X."/>
            <person name="Zhang Y."/>
            <person name="Luo S."/>
            <person name="Chen H."/>
            <person name="Gao J."/>
            <person name="Mao Z."/>
            <person name="Pires J.C."/>
            <person name="Luo M."/>
            <person name="Kudrna D."/>
            <person name="Wing R.A."/>
            <person name="Meyers B.C."/>
            <person name="Yi K."/>
            <person name="Kong H."/>
            <person name="Lavrijsen P."/>
            <person name="Sunseri F."/>
            <person name="Falavigna A."/>
            <person name="Ye Y."/>
            <person name="Leebens-Mack J.H."/>
            <person name="Chen G."/>
        </authorList>
    </citation>
    <scope>NUCLEOTIDE SEQUENCE [LARGE SCALE GENOMIC DNA]</scope>
    <source>
        <strain evidence="3">cv. DH0086</strain>
    </source>
</reference>
<organism evidence="2 3">
    <name type="scientific">Asparagus officinalis</name>
    <name type="common">Garden asparagus</name>
    <dbReference type="NCBI Taxonomy" id="4686"/>
    <lineage>
        <taxon>Eukaryota</taxon>
        <taxon>Viridiplantae</taxon>
        <taxon>Streptophyta</taxon>
        <taxon>Embryophyta</taxon>
        <taxon>Tracheophyta</taxon>
        <taxon>Spermatophyta</taxon>
        <taxon>Magnoliopsida</taxon>
        <taxon>Liliopsida</taxon>
        <taxon>Asparagales</taxon>
        <taxon>Asparagaceae</taxon>
        <taxon>Asparagoideae</taxon>
        <taxon>Asparagus</taxon>
    </lineage>
</organism>
<feature type="region of interest" description="Disordered" evidence="1">
    <location>
        <begin position="1"/>
        <end position="83"/>
    </location>
</feature>
<accession>A0A5P1FBG5</accession>
<evidence type="ECO:0000313" key="2">
    <source>
        <dbReference type="EMBL" id="ONK74169.1"/>
    </source>
</evidence>
<dbReference type="Proteomes" id="UP000243459">
    <property type="component" value="Chromosome 3"/>
</dbReference>
<gene>
    <name evidence="2" type="ORF">A4U43_C03F3470</name>
</gene>
<keyword evidence="3" id="KW-1185">Reference proteome</keyword>
<evidence type="ECO:0000256" key="1">
    <source>
        <dbReference type="SAM" id="MobiDB-lite"/>
    </source>
</evidence>
<proteinExistence type="predicted"/>
<dbReference type="EMBL" id="CM007383">
    <property type="protein sequence ID" value="ONK74169.1"/>
    <property type="molecule type" value="Genomic_DNA"/>
</dbReference>
<name>A0A5P1FBG5_ASPOF</name>